<protein>
    <submittedName>
        <fullName evidence="2">Uncharacterized protein</fullName>
    </submittedName>
</protein>
<dbReference type="OrthoDB" id="1658288at2759"/>
<name>A0A2B7WQJ4_9EURO</name>
<proteinExistence type="predicted"/>
<organism evidence="2 3">
    <name type="scientific">Helicocarpus griseus UAMH5409</name>
    <dbReference type="NCBI Taxonomy" id="1447875"/>
    <lineage>
        <taxon>Eukaryota</taxon>
        <taxon>Fungi</taxon>
        <taxon>Dikarya</taxon>
        <taxon>Ascomycota</taxon>
        <taxon>Pezizomycotina</taxon>
        <taxon>Eurotiomycetes</taxon>
        <taxon>Eurotiomycetidae</taxon>
        <taxon>Onygenales</taxon>
        <taxon>Ajellomycetaceae</taxon>
        <taxon>Helicocarpus</taxon>
    </lineage>
</organism>
<keyword evidence="3" id="KW-1185">Reference proteome</keyword>
<dbReference type="STRING" id="1447875.A0A2B7WQJ4"/>
<feature type="region of interest" description="Disordered" evidence="1">
    <location>
        <begin position="119"/>
        <end position="138"/>
    </location>
</feature>
<dbReference type="EMBL" id="PDNB01000215">
    <property type="protein sequence ID" value="PGG99025.1"/>
    <property type="molecule type" value="Genomic_DNA"/>
</dbReference>
<gene>
    <name evidence="2" type="ORF">AJ79_08724</name>
</gene>
<accession>A0A2B7WQJ4</accession>
<dbReference type="Proteomes" id="UP000223968">
    <property type="component" value="Unassembled WGS sequence"/>
</dbReference>
<evidence type="ECO:0000313" key="2">
    <source>
        <dbReference type="EMBL" id="PGG99025.1"/>
    </source>
</evidence>
<dbReference type="InterPro" id="IPR008922">
    <property type="entry name" value="Di-copper_centre_dom_sf"/>
</dbReference>
<dbReference type="AlphaFoldDB" id="A0A2B7WQJ4"/>
<reference evidence="2 3" key="1">
    <citation type="submission" date="2017-10" db="EMBL/GenBank/DDBJ databases">
        <title>Comparative genomics in systemic dimorphic fungi from Ajellomycetaceae.</title>
        <authorList>
            <person name="Munoz J.F."/>
            <person name="Mcewen J.G."/>
            <person name="Clay O.K."/>
            <person name="Cuomo C.A."/>
        </authorList>
    </citation>
    <scope>NUCLEOTIDE SEQUENCE [LARGE SCALE GENOMIC DNA]</scope>
    <source>
        <strain evidence="2 3">UAMH5409</strain>
    </source>
</reference>
<comment type="caution">
    <text evidence="2">The sequence shown here is derived from an EMBL/GenBank/DDBJ whole genome shotgun (WGS) entry which is preliminary data.</text>
</comment>
<evidence type="ECO:0000256" key="1">
    <source>
        <dbReference type="SAM" id="MobiDB-lite"/>
    </source>
</evidence>
<sequence length="154" mass="17356">MYKGQRNPLYSYELQRKIVDRLTPFPDADYSKPEGYETCRYPYSGLSGSQDEVAAEQHNEFASILAKVDDLLNGNVKDWLNMESFETTGGKVQWPTPAGKYNIFSNTTSAQRWNDDQFQPTKVRPHESGEPSGPSNVTVALESPCWSVPEEVSL</sequence>
<dbReference type="Gene3D" id="1.10.1280.10">
    <property type="entry name" value="Di-copper center containing domain from catechol oxidase"/>
    <property type="match status" value="1"/>
</dbReference>
<evidence type="ECO:0000313" key="3">
    <source>
        <dbReference type="Proteomes" id="UP000223968"/>
    </source>
</evidence>